<organism evidence="1 2">
    <name type="scientific">Acinetobacter nosocomialis</name>
    <dbReference type="NCBI Taxonomy" id="106654"/>
    <lineage>
        <taxon>Bacteria</taxon>
        <taxon>Pseudomonadati</taxon>
        <taxon>Pseudomonadota</taxon>
        <taxon>Gammaproteobacteria</taxon>
        <taxon>Moraxellales</taxon>
        <taxon>Moraxellaceae</taxon>
        <taxon>Acinetobacter</taxon>
        <taxon>Acinetobacter calcoaceticus/baumannii complex</taxon>
    </lineage>
</organism>
<gene>
    <name evidence="1" type="ORF">AL533_03865</name>
</gene>
<evidence type="ECO:0000313" key="2">
    <source>
        <dbReference type="Proteomes" id="UP000237921"/>
    </source>
</evidence>
<accession>A0A2L1VEQ3</accession>
<evidence type="ECO:0000313" key="1">
    <source>
        <dbReference type="EMBL" id="AVF43587.1"/>
    </source>
</evidence>
<sequence length="454" mass="48982">MAIDPSIITNATLQQQAQQNEIGNKLAGLTGALGQLVLGRKAQQMSQLATPQEQQAFANNSIFAPYLNRVYKANQLTAQKNAIDLLKAQAEIGKTNSEATKNNAQAGGFTLDNSQKKYGAIQGAFQQGALNGDKGQVLLALDAMKRTGIISPEDYDHNASIVSVMKPEEIKQYGMNSGLLNKELAPFLYQTKNNEADNATSRENNQATVNATLTGQKLNYQLGKEKLDQDKIIEDQKRAFESGEVKETIVGTDGKAYILYKDGRVELSKLPNGQAITPQSKRDGKPQISDKALESVNGININLSNATQNTNKINGLISDIQSGKLDLSAANQLGAKAKNFVGMSDENSRGVENFHTAINQAANDILMMAKGTQTEGDAKRALEVIAANPPRDNAAALQVLQRLATVQQNTISALNQNRNAIYDNYGVSPPQAKLQQPAQSSANQAKLNNILFGR</sequence>
<proteinExistence type="predicted"/>
<dbReference type="AlphaFoldDB" id="A0A2L1VEQ3"/>
<dbReference type="RefSeq" id="WP_104918705.1">
    <property type="nucleotide sequence ID" value="NZ_CP014019.1"/>
</dbReference>
<dbReference type="Proteomes" id="UP000237921">
    <property type="component" value="Chromosome"/>
</dbReference>
<reference evidence="2" key="1">
    <citation type="submission" date="2017-12" db="EMBL/GenBank/DDBJ databases">
        <title>FDA dAtabase for Regulatory Grade micrObial Sequences (FDA-ARGOS): Supporting development and validation of Infectious Disease Dx tests.</title>
        <authorList>
            <person name="Hoffmann M."/>
            <person name="Allard M."/>
            <person name="Evans P."/>
            <person name="Brown E."/>
            <person name="Tallon L."/>
            <person name="Sadzewicz L."/>
            <person name="Sengamalay N."/>
            <person name="Ott S."/>
            <person name="Godinez A."/>
            <person name="Nagaraj S."/>
            <person name="Vavikolanu K."/>
            <person name="Aluvathingal J."/>
            <person name="Nadendla S."/>
            <person name="Sichtig H."/>
        </authorList>
    </citation>
    <scope>NUCLEOTIDE SEQUENCE [LARGE SCALE GENOMIC DNA]</scope>
    <source>
        <strain evidence="2">FDAARGOS_129</strain>
    </source>
</reference>
<dbReference type="EMBL" id="CP014019">
    <property type="protein sequence ID" value="AVF43587.1"/>
    <property type="molecule type" value="Genomic_DNA"/>
</dbReference>
<protein>
    <submittedName>
        <fullName evidence="1">Uncharacterized protein</fullName>
    </submittedName>
</protein>
<name>A0A2L1VEQ3_ACINO</name>